<reference evidence="1" key="1">
    <citation type="submission" date="2020-08" db="EMBL/GenBank/DDBJ databases">
        <title>Multicomponent nature underlies the extraordinary mechanical properties of spider dragline silk.</title>
        <authorList>
            <person name="Kono N."/>
            <person name="Nakamura H."/>
            <person name="Mori M."/>
            <person name="Yoshida Y."/>
            <person name="Ohtoshi R."/>
            <person name="Malay A.D."/>
            <person name="Moran D.A.P."/>
            <person name="Tomita M."/>
            <person name="Numata K."/>
            <person name="Arakawa K."/>
        </authorList>
    </citation>
    <scope>NUCLEOTIDE SEQUENCE</scope>
</reference>
<name>A0A8X6UBR7_NEPPI</name>
<dbReference type="AlphaFoldDB" id="A0A8X6UBR7"/>
<comment type="caution">
    <text evidence="1">The sequence shown here is derived from an EMBL/GenBank/DDBJ whole genome shotgun (WGS) entry which is preliminary data.</text>
</comment>
<sequence>MKNNPHQGKAKSLFTTLPFQFNVHKHFKTSLVYLPLPISKHRGIPPVESINRTEWSTCRHVRGFAATCERLGVVPTSDPRAEEGVKKYGCVMFLGKRARGTLKHPPPKIPFDIDPIGRSYF</sequence>
<dbReference type="EMBL" id="BMAW01076581">
    <property type="protein sequence ID" value="GFU02180.1"/>
    <property type="molecule type" value="Genomic_DNA"/>
</dbReference>
<evidence type="ECO:0000313" key="2">
    <source>
        <dbReference type="Proteomes" id="UP000887013"/>
    </source>
</evidence>
<organism evidence="1 2">
    <name type="scientific">Nephila pilipes</name>
    <name type="common">Giant wood spider</name>
    <name type="synonym">Nephila maculata</name>
    <dbReference type="NCBI Taxonomy" id="299642"/>
    <lineage>
        <taxon>Eukaryota</taxon>
        <taxon>Metazoa</taxon>
        <taxon>Ecdysozoa</taxon>
        <taxon>Arthropoda</taxon>
        <taxon>Chelicerata</taxon>
        <taxon>Arachnida</taxon>
        <taxon>Araneae</taxon>
        <taxon>Araneomorphae</taxon>
        <taxon>Entelegynae</taxon>
        <taxon>Araneoidea</taxon>
        <taxon>Nephilidae</taxon>
        <taxon>Nephila</taxon>
    </lineage>
</organism>
<dbReference type="Proteomes" id="UP000887013">
    <property type="component" value="Unassembled WGS sequence"/>
</dbReference>
<gene>
    <name evidence="1" type="ORF">NPIL_396791</name>
</gene>
<evidence type="ECO:0000313" key="1">
    <source>
        <dbReference type="EMBL" id="GFU02180.1"/>
    </source>
</evidence>
<accession>A0A8X6UBR7</accession>
<keyword evidence="2" id="KW-1185">Reference proteome</keyword>
<proteinExistence type="predicted"/>
<protein>
    <submittedName>
        <fullName evidence="1">Uncharacterized protein</fullName>
    </submittedName>
</protein>